<accession>A0AAV9XRY3</accession>
<organism evidence="2 3">
    <name type="scientific">Orbilia ellipsospora</name>
    <dbReference type="NCBI Taxonomy" id="2528407"/>
    <lineage>
        <taxon>Eukaryota</taxon>
        <taxon>Fungi</taxon>
        <taxon>Dikarya</taxon>
        <taxon>Ascomycota</taxon>
        <taxon>Pezizomycotina</taxon>
        <taxon>Orbiliomycetes</taxon>
        <taxon>Orbiliales</taxon>
        <taxon>Orbiliaceae</taxon>
        <taxon>Orbilia</taxon>
    </lineage>
</organism>
<name>A0AAV9XRY3_9PEZI</name>
<evidence type="ECO:0000256" key="1">
    <source>
        <dbReference type="SAM" id="SignalP"/>
    </source>
</evidence>
<feature type="signal peptide" evidence="1">
    <location>
        <begin position="1"/>
        <end position="30"/>
    </location>
</feature>
<evidence type="ECO:0000313" key="2">
    <source>
        <dbReference type="EMBL" id="KAK6544302.1"/>
    </source>
</evidence>
<sequence>MSPFLSTRAALLVLVNTILMTSLLPAPAHSFPLEIVRFSGATGRNEPQVAHFHVRTAGPTHAGIITHPPAQLHQAIFGNGKPEPDHLPQSGLYTRGNLAKSVQESLDRFIVQNDKHASFYYTLSILGLGINNRPDGLYKFFLSIDLAVSDLQDARGHTKLPQLTVKFFAPHPNDENSMIVGDLMDIYELTEDDILETIETDEPAVNVMRFLSSRVSRMPGFVHKHVGVEEFELLVARTTDKSAAGHP</sequence>
<comment type="caution">
    <text evidence="2">The sequence shown here is derived from an EMBL/GenBank/DDBJ whole genome shotgun (WGS) entry which is preliminary data.</text>
</comment>
<evidence type="ECO:0000313" key="3">
    <source>
        <dbReference type="Proteomes" id="UP001365542"/>
    </source>
</evidence>
<keyword evidence="3" id="KW-1185">Reference proteome</keyword>
<feature type="chain" id="PRO_5043429603" evidence="1">
    <location>
        <begin position="31"/>
        <end position="247"/>
    </location>
</feature>
<gene>
    <name evidence="2" type="ORF">TWF694_001002</name>
</gene>
<dbReference type="EMBL" id="JAVHJO010000001">
    <property type="protein sequence ID" value="KAK6544302.1"/>
    <property type="molecule type" value="Genomic_DNA"/>
</dbReference>
<proteinExistence type="predicted"/>
<dbReference type="AlphaFoldDB" id="A0AAV9XRY3"/>
<reference evidence="2 3" key="1">
    <citation type="submission" date="2019-10" db="EMBL/GenBank/DDBJ databases">
        <authorList>
            <person name="Palmer J.M."/>
        </authorList>
    </citation>
    <scope>NUCLEOTIDE SEQUENCE [LARGE SCALE GENOMIC DNA]</scope>
    <source>
        <strain evidence="2 3">TWF694</strain>
    </source>
</reference>
<dbReference type="Proteomes" id="UP001365542">
    <property type="component" value="Unassembled WGS sequence"/>
</dbReference>
<protein>
    <submittedName>
        <fullName evidence="2">Uncharacterized protein</fullName>
    </submittedName>
</protein>
<keyword evidence="1" id="KW-0732">Signal</keyword>